<feature type="domain" description="HTH LytTR-type" evidence="5">
    <location>
        <begin position="140"/>
        <end position="232"/>
    </location>
</feature>
<feature type="domain" description="Response regulatory" evidence="4">
    <location>
        <begin position="3"/>
        <end position="122"/>
    </location>
</feature>
<dbReference type="InterPro" id="IPR046947">
    <property type="entry name" value="LytR-like"/>
</dbReference>
<name>A0A4U8Q9G5_9FIRM</name>
<comment type="function">
    <text evidence="2">May play the central regulatory role in sporulation. It may be an element of the effector pathway responsible for the activation of sporulation genes in response to nutritional stress. Spo0A may act in concert with spo0H (a sigma factor) to control the expression of some genes that are critical to the sporulation process.</text>
</comment>
<dbReference type="SMART" id="SM00448">
    <property type="entry name" value="REC"/>
    <property type="match status" value="1"/>
</dbReference>
<dbReference type="Pfam" id="PF04397">
    <property type="entry name" value="LytTR"/>
    <property type="match status" value="1"/>
</dbReference>
<dbReference type="STRING" id="180332.GCA_000797495_01393"/>
<dbReference type="InterPro" id="IPR011006">
    <property type="entry name" value="CheY-like_superfamily"/>
</dbReference>
<dbReference type="Proteomes" id="UP000306509">
    <property type="component" value="Unassembled WGS sequence"/>
</dbReference>
<evidence type="ECO:0000259" key="4">
    <source>
        <dbReference type="PROSITE" id="PS50110"/>
    </source>
</evidence>
<keyword evidence="3" id="KW-0597">Phosphoprotein</keyword>
<dbReference type="PANTHER" id="PTHR37299">
    <property type="entry name" value="TRANSCRIPTIONAL REGULATOR-RELATED"/>
    <property type="match status" value="1"/>
</dbReference>
<dbReference type="EMBL" id="QGQD01000033">
    <property type="protein sequence ID" value="TLD01645.1"/>
    <property type="molecule type" value="Genomic_DNA"/>
</dbReference>
<dbReference type="PANTHER" id="PTHR37299:SF1">
    <property type="entry name" value="STAGE 0 SPORULATION PROTEIN A HOMOLOG"/>
    <property type="match status" value="1"/>
</dbReference>
<dbReference type="PROSITE" id="PS50110">
    <property type="entry name" value="RESPONSE_REGULATORY"/>
    <property type="match status" value="1"/>
</dbReference>
<evidence type="ECO:0000256" key="2">
    <source>
        <dbReference type="ARBA" id="ARBA00024867"/>
    </source>
</evidence>
<dbReference type="Pfam" id="PF00072">
    <property type="entry name" value="Response_reg"/>
    <property type="match status" value="1"/>
</dbReference>
<evidence type="ECO:0000313" key="7">
    <source>
        <dbReference type="Proteomes" id="UP000306509"/>
    </source>
</evidence>
<dbReference type="AlphaFoldDB" id="A0A4U8Q9G5"/>
<proteinExistence type="predicted"/>
<dbReference type="SMART" id="SM00850">
    <property type="entry name" value="LytTR"/>
    <property type="match status" value="1"/>
</dbReference>
<dbReference type="RefSeq" id="WP_027293107.1">
    <property type="nucleotide sequence ID" value="NZ_JBHTNY010000050.1"/>
</dbReference>
<evidence type="ECO:0000256" key="3">
    <source>
        <dbReference type="PROSITE-ProRule" id="PRU00169"/>
    </source>
</evidence>
<dbReference type="Gene3D" id="3.40.50.2300">
    <property type="match status" value="1"/>
</dbReference>
<dbReference type="PROSITE" id="PS50930">
    <property type="entry name" value="HTH_LYTTR"/>
    <property type="match status" value="1"/>
</dbReference>
<gene>
    <name evidence="6" type="primary">lytR_1</name>
    <name evidence="6" type="ORF">DSM106044_01444</name>
</gene>
<dbReference type="GO" id="GO:0000156">
    <property type="term" value="F:phosphorelay response regulator activity"/>
    <property type="evidence" value="ECO:0007669"/>
    <property type="project" value="InterPro"/>
</dbReference>
<keyword evidence="7" id="KW-1185">Reference proteome</keyword>
<dbReference type="InterPro" id="IPR001789">
    <property type="entry name" value="Sig_transdc_resp-reg_receiver"/>
</dbReference>
<dbReference type="SUPFAM" id="SSF52172">
    <property type="entry name" value="CheY-like"/>
    <property type="match status" value="1"/>
</dbReference>
<sequence length="238" mass="27925">MVNIAVVDDNENCADLIKQNIINYLNSERIEKNVEVFGSSKQLLFALGGNKSYQIYFLDIELPDMDGLTLAEKLVKQSVESYIIFITSHFEVVLDAFKVRAFRFIPKEMLEEKIPEALEAIQKELSLQAEEYYIINTELRFEKILYRDIIYIFRDGKNAVFVTKTGSRHERKSLRQVYAKLSPRDFVFIEKGYIINIFHVVGLMGNVLEMEGRISLKVSQSRLKEVKEKIHTFWRYYK</sequence>
<evidence type="ECO:0000259" key="5">
    <source>
        <dbReference type="PROSITE" id="PS50930"/>
    </source>
</evidence>
<organism evidence="6 7">
    <name type="scientific">Robinsoniella peoriensis</name>
    <dbReference type="NCBI Taxonomy" id="180332"/>
    <lineage>
        <taxon>Bacteria</taxon>
        <taxon>Bacillati</taxon>
        <taxon>Bacillota</taxon>
        <taxon>Clostridia</taxon>
        <taxon>Lachnospirales</taxon>
        <taxon>Lachnospiraceae</taxon>
        <taxon>Robinsoniella</taxon>
    </lineage>
</organism>
<feature type="modified residue" description="4-aspartylphosphate" evidence="3">
    <location>
        <position position="59"/>
    </location>
</feature>
<dbReference type="InterPro" id="IPR007492">
    <property type="entry name" value="LytTR_DNA-bd_dom"/>
</dbReference>
<reference evidence="6 7" key="1">
    <citation type="journal article" date="2019" name="Anaerobe">
        <title>Detection of Robinsoniella peoriensis in multiple bone samples of a trauma patient.</title>
        <authorList>
            <person name="Schrottner P."/>
            <person name="Hartwich K."/>
            <person name="Bunk B."/>
            <person name="Schober I."/>
            <person name="Helbig S."/>
            <person name="Rudolph W.W."/>
            <person name="Gunzer F."/>
        </authorList>
    </citation>
    <scope>NUCLEOTIDE SEQUENCE [LARGE SCALE GENOMIC DNA]</scope>
    <source>
        <strain evidence="6 7">DSM 106044</strain>
    </source>
</reference>
<dbReference type="GO" id="GO:0003677">
    <property type="term" value="F:DNA binding"/>
    <property type="evidence" value="ECO:0007669"/>
    <property type="project" value="InterPro"/>
</dbReference>
<accession>A0A4U8Q9G5</accession>
<evidence type="ECO:0000313" key="6">
    <source>
        <dbReference type="EMBL" id="TLD01645.1"/>
    </source>
</evidence>
<comment type="caution">
    <text evidence="6">The sequence shown here is derived from an EMBL/GenBank/DDBJ whole genome shotgun (WGS) entry which is preliminary data.</text>
</comment>
<evidence type="ECO:0000256" key="1">
    <source>
        <dbReference type="ARBA" id="ARBA00018672"/>
    </source>
</evidence>
<dbReference type="Gene3D" id="2.40.50.1020">
    <property type="entry name" value="LytTr DNA-binding domain"/>
    <property type="match status" value="1"/>
</dbReference>
<protein>
    <recommendedName>
        <fullName evidence="1">Stage 0 sporulation protein A homolog</fullName>
    </recommendedName>
</protein>